<dbReference type="Proteomes" id="UP000756132">
    <property type="component" value="Chromosome 2"/>
</dbReference>
<sequence length="277" mass="31055">MSSSDDAASRARIMKDRLDSPKIHATIEKCVGRGLSAADKRLTGSVVRQVKLEAEHDALIQEAAKTKPFRLLDLPAELWSKIGKLAIIDSPAFSTHVPPKPPGRFSWTCASPAITRQQAEQPAITRTCKALRAELLPLYYKTKIDVTLHRDVIQFARAGEWLNAIGARNRRAIRGLRVQTECCPWSCDEMEDRDGLEWKIEGMWKVPERERGVVRWDLSFSPVYFAPPMCSTAETMNTHKYTHPNPSTLDNHPRLDGAVGRALSWVLPAPSTRHVQG</sequence>
<dbReference type="PANTHER" id="PTHR42085:SF1">
    <property type="entry name" value="F-BOX DOMAIN-CONTAINING PROTEIN"/>
    <property type="match status" value="1"/>
</dbReference>
<dbReference type="EMBL" id="CP090164">
    <property type="protein sequence ID" value="UJO13749.1"/>
    <property type="molecule type" value="Genomic_DNA"/>
</dbReference>
<protein>
    <submittedName>
        <fullName evidence="1">Uncharacterized protein</fullName>
    </submittedName>
</protein>
<dbReference type="OrthoDB" id="3646601at2759"/>
<organism evidence="1 2">
    <name type="scientific">Passalora fulva</name>
    <name type="common">Tomato leaf mold</name>
    <name type="synonym">Cladosporium fulvum</name>
    <dbReference type="NCBI Taxonomy" id="5499"/>
    <lineage>
        <taxon>Eukaryota</taxon>
        <taxon>Fungi</taxon>
        <taxon>Dikarya</taxon>
        <taxon>Ascomycota</taxon>
        <taxon>Pezizomycotina</taxon>
        <taxon>Dothideomycetes</taxon>
        <taxon>Dothideomycetidae</taxon>
        <taxon>Mycosphaerellales</taxon>
        <taxon>Mycosphaerellaceae</taxon>
        <taxon>Fulvia</taxon>
    </lineage>
</organism>
<evidence type="ECO:0000313" key="2">
    <source>
        <dbReference type="Proteomes" id="UP000756132"/>
    </source>
</evidence>
<gene>
    <name evidence="1" type="ORF">CLAFUR5_03839</name>
</gene>
<name>A0A9Q8LAL4_PASFU</name>
<proteinExistence type="predicted"/>
<keyword evidence="2" id="KW-1185">Reference proteome</keyword>
<evidence type="ECO:0000313" key="1">
    <source>
        <dbReference type="EMBL" id="UJO13749.1"/>
    </source>
</evidence>
<dbReference type="InterPro" id="IPR038883">
    <property type="entry name" value="AN11006-like"/>
</dbReference>
<dbReference type="AlphaFoldDB" id="A0A9Q8LAL4"/>
<reference evidence="1" key="2">
    <citation type="journal article" date="2022" name="Microb. Genom.">
        <title>A chromosome-scale genome assembly of the tomato pathogen Cladosporium fulvum reveals a compartmentalized genome architecture and the presence of a dispensable chromosome.</title>
        <authorList>
            <person name="Zaccaron A.Z."/>
            <person name="Chen L.H."/>
            <person name="Samaras A."/>
            <person name="Stergiopoulos I."/>
        </authorList>
    </citation>
    <scope>NUCLEOTIDE SEQUENCE</scope>
    <source>
        <strain evidence="1">Race5_Kim</strain>
    </source>
</reference>
<accession>A0A9Q8LAL4</accession>
<dbReference type="RefSeq" id="XP_047758115.1">
    <property type="nucleotide sequence ID" value="XM_047902987.1"/>
</dbReference>
<dbReference type="GeneID" id="71983717"/>
<dbReference type="KEGG" id="ffu:CLAFUR5_03839"/>
<dbReference type="PANTHER" id="PTHR42085">
    <property type="entry name" value="F-BOX DOMAIN-CONTAINING PROTEIN"/>
    <property type="match status" value="1"/>
</dbReference>
<reference evidence="1" key="1">
    <citation type="submission" date="2021-12" db="EMBL/GenBank/DDBJ databases">
        <authorList>
            <person name="Zaccaron A."/>
            <person name="Stergiopoulos I."/>
        </authorList>
    </citation>
    <scope>NUCLEOTIDE SEQUENCE</scope>
    <source>
        <strain evidence="1">Race5_Kim</strain>
    </source>
</reference>